<feature type="non-terminal residue" evidence="1">
    <location>
        <position position="1"/>
    </location>
</feature>
<dbReference type="InterPro" id="IPR010512">
    <property type="entry name" value="DUF1091"/>
</dbReference>
<dbReference type="PANTHER" id="PTHR20898:SF1">
    <property type="entry name" value="MD-2-RELATED LIPID-RECOGNITION DOMAIN-CONTAINING PROTEIN"/>
    <property type="match status" value="1"/>
</dbReference>
<protein>
    <submittedName>
        <fullName evidence="1">Uncharacterized protein</fullName>
    </submittedName>
</protein>
<name>A0AAD4JXY5_9MUSC</name>
<proteinExistence type="predicted"/>
<sequence length="154" mass="17738">FVHGKTKFTIESVETNCDHDFVEYFRNVPGSAMLYTFRVAKLAPAFSISVVIRAFTSQSLMYQVNNLDGCQFLNNPLISKTLSKTYQAIVANKTVFRCPIQPKVYFLQNMVRAKLVPRMHPPGRYQVSVRIHMSLSPAPFVMEVIWKYNVVHFK</sequence>
<accession>A0AAD4JXY5</accession>
<evidence type="ECO:0000313" key="2">
    <source>
        <dbReference type="Proteomes" id="UP001200034"/>
    </source>
</evidence>
<organism evidence="1 2">
    <name type="scientific">Drosophila rubida</name>
    <dbReference type="NCBI Taxonomy" id="30044"/>
    <lineage>
        <taxon>Eukaryota</taxon>
        <taxon>Metazoa</taxon>
        <taxon>Ecdysozoa</taxon>
        <taxon>Arthropoda</taxon>
        <taxon>Hexapoda</taxon>
        <taxon>Insecta</taxon>
        <taxon>Pterygota</taxon>
        <taxon>Neoptera</taxon>
        <taxon>Endopterygota</taxon>
        <taxon>Diptera</taxon>
        <taxon>Brachycera</taxon>
        <taxon>Muscomorpha</taxon>
        <taxon>Ephydroidea</taxon>
        <taxon>Drosophilidae</taxon>
        <taxon>Drosophila</taxon>
    </lineage>
</organism>
<comment type="caution">
    <text evidence="1">The sequence shown here is derived from an EMBL/GenBank/DDBJ whole genome shotgun (WGS) entry which is preliminary data.</text>
</comment>
<dbReference type="Proteomes" id="UP001200034">
    <property type="component" value="Unassembled WGS sequence"/>
</dbReference>
<dbReference type="PANTHER" id="PTHR20898">
    <property type="entry name" value="DAEDALUS ON 3-RELATED-RELATED"/>
    <property type="match status" value="1"/>
</dbReference>
<keyword evidence="2" id="KW-1185">Reference proteome</keyword>
<dbReference type="AlphaFoldDB" id="A0AAD4JXY5"/>
<evidence type="ECO:0000313" key="1">
    <source>
        <dbReference type="EMBL" id="KAH8369954.1"/>
    </source>
</evidence>
<reference evidence="1" key="1">
    <citation type="journal article" date="2021" name="Mol. Ecol. Resour.">
        <title>Phylogenomic analyses of the genus Drosophila reveals genomic signals of climate adaptation.</title>
        <authorList>
            <person name="Li F."/>
            <person name="Rane R.V."/>
            <person name="Luria V."/>
            <person name="Xiong Z."/>
            <person name="Chen J."/>
            <person name="Li Z."/>
            <person name="Catullo R.A."/>
            <person name="Griffin P.C."/>
            <person name="Schiffer M."/>
            <person name="Pearce S."/>
            <person name="Lee S.F."/>
            <person name="McElroy K."/>
            <person name="Stocker A."/>
            <person name="Shirriffs J."/>
            <person name="Cockerell F."/>
            <person name="Coppin C."/>
            <person name="Sgro C.M."/>
            <person name="Karger A."/>
            <person name="Cain J.W."/>
            <person name="Weber J.A."/>
            <person name="Santpere G."/>
            <person name="Kirschner M.W."/>
            <person name="Hoffmann A.A."/>
            <person name="Oakeshott J.G."/>
            <person name="Zhang G."/>
        </authorList>
    </citation>
    <scope>NUCLEOTIDE SEQUENCE</scope>
    <source>
        <strain evidence="1">BGI-SZ-2011g</strain>
    </source>
</reference>
<gene>
    <name evidence="1" type="ORF">KR093_001576</name>
</gene>
<dbReference type="Pfam" id="PF06477">
    <property type="entry name" value="DUF1091"/>
    <property type="match status" value="1"/>
</dbReference>
<dbReference type="EMBL" id="JAJJHW010002585">
    <property type="protein sequence ID" value="KAH8369954.1"/>
    <property type="molecule type" value="Genomic_DNA"/>
</dbReference>